<evidence type="ECO:0000313" key="2">
    <source>
        <dbReference type="Proteomes" id="UP001262032"/>
    </source>
</evidence>
<gene>
    <name evidence="1" type="ORF">J2X12_001893</name>
</gene>
<dbReference type="RefSeq" id="WP_310112352.1">
    <property type="nucleotide sequence ID" value="NZ_JAVDTN010000007.1"/>
</dbReference>
<accession>A0AAW8ND72</accession>
<organism evidence="1 2">
    <name type="scientific">Pseudarthrobacter oxydans</name>
    <name type="common">Arthrobacter oxydans</name>
    <dbReference type="NCBI Taxonomy" id="1671"/>
    <lineage>
        <taxon>Bacteria</taxon>
        <taxon>Bacillati</taxon>
        <taxon>Actinomycetota</taxon>
        <taxon>Actinomycetes</taxon>
        <taxon>Micrococcales</taxon>
        <taxon>Micrococcaceae</taxon>
        <taxon>Pseudarthrobacter</taxon>
    </lineage>
</organism>
<proteinExistence type="predicted"/>
<protein>
    <submittedName>
        <fullName evidence="1">Uncharacterized protein</fullName>
    </submittedName>
</protein>
<sequence length="242" mass="26561">MFDNAVGRTTVAKNADGTERTVYWRGYPGVAGIDPQQVLDGPTPQQGYDAGQTMITEIKAALSEELRLQWAPVADKGSSPFHRPIENHYGGESLLVNVNGPESQSITVPQTWEEKQRAISIIEEVARRYGFDAPAIDGLESWSAEDRIRDLGGLTPDQQVIVSGVALGRAGQWLAFRFQDLSKDATGTFTERLRPPEGAQWQMNTMALSYGANGLLAAEDRNEFESRMKSFHGLIPPAPLES</sequence>
<dbReference type="Proteomes" id="UP001262032">
    <property type="component" value="Unassembled WGS sequence"/>
</dbReference>
<name>A0AAW8ND72_PSEOX</name>
<dbReference type="AlphaFoldDB" id="A0AAW8ND72"/>
<evidence type="ECO:0000313" key="1">
    <source>
        <dbReference type="EMBL" id="MDR7163878.1"/>
    </source>
</evidence>
<comment type="caution">
    <text evidence="1">The sequence shown here is derived from an EMBL/GenBank/DDBJ whole genome shotgun (WGS) entry which is preliminary data.</text>
</comment>
<reference evidence="1" key="1">
    <citation type="submission" date="2023-07" db="EMBL/GenBank/DDBJ databases">
        <title>Sorghum-associated microbial communities from plants grown in Nebraska, USA.</title>
        <authorList>
            <person name="Schachtman D."/>
        </authorList>
    </citation>
    <scope>NUCLEOTIDE SEQUENCE</scope>
    <source>
        <strain evidence="1">BE261</strain>
    </source>
</reference>
<dbReference type="GeneID" id="97422819"/>
<dbReference type="EMBL" id="JAVDWN010000005">
    <property type="protein sequence ID" value="MDR7163878.1"/>
    <property type="molecule type" value="Genomic_DNA"/>
</dbReference>